<name>A0A975FYJ6_9CAUL</name>
<dbReference type="Proteomes" id="UP000676409">
    <property type="component" value="Chromosome"/>
</dbReference>
<evidence type="ECO:0000313" key="3">
    <source>
        <dbReference type="EMBL" id="QUD87218.1"/>
    </source>
</evidence>
<protein>
    <submittedName>
        <fullName evidence="3">Metallophosphoesterase</fullName>
    </submittedName>
</protein>
<dbReference type="AlphaFoldDB" id="A0A975FYJ6"/>
<keyword evidence="1" id="KW-0732">Signal</keyword>
<dbReference type="KEGG" id="caul:KCG34_19510"/>
<dbReference type="InterPro" id="IPR029052">
    <property type="entry name" value="Metallo-depent_PP-like"/>
</dbReference>
<dbReference type="RefSeq" id="WP_211937270.1">
    <property type="nucleotide sequence ID" value="NZ_CP073078.1"/>
</dbReference>
<evidence type="ECO:0000256" key="1">
    <source>
        <dbReference type="SAM" id="SignalP"/>
    </source>
</evidence>
<dbReference type="Gene3D" id="3.60.21.10">
    <property type="match status" value="1"/>
</dbReference>
<feature type="domain" description="Calcineurin-like phosphoesterase" evidence="2">
    <location>
        <begin position="111"/>
        <end position="338"/>
    </location>
</feature>
<reference evidence="3" key="1">
    <citation type="submission" date="2021-04" db="EMBL/GenBank/DDBJ databases">
        <title>The complete genome sequence of Caulobacter sp. S6.</title>
        <authorList>
            <person name="Tang Y."/>
            <person name="Ouyang W."/>
            <person name="Liu Q."/>
            <person name="Huang B."/>
            <person name="Guo Z."/>
            <person name="Lei P."/>
        </authorList>
    </citation>
    <scope>NUCLEOTIDE SEQUENCE</scope>
    <source>
        <strain evidence="3">S6</strain>
    </source>
</reference>
<sequence length="430" mass="46126">MRMAMLVLLAVALTLQGSAPGPAMNQTGGGDGPKPFAWTELTGAGQELRAIALDGRCPEAVIDGVRTPMRLRAPPGEGFPVAACQVLVPSGAVKAEIAGRPLPLMARPPQRILIFGDTGCRIRGDQVQDCNNTSSWPFPLVAKLAAKHRPDLIIHVGDYYYRESACPPGRQGCVGSPHGDAWDSWRADFFDPAQPLFQAAPFVFARGNHEVCYRGGQGWTRFLDAGDQALGCADTEAPYKIDIGGLNLYVIDSAESEDRAAPPPDVARIAGQLDALAPDLASKPGWIVTHRPVWAVTPFARLGPVGPAEISLDKTLQAAVRGRDLSAVSLIVSGHVHHFAAYDFGGRRPSQLVAGTGGDAAEESDLRRPRAGPRRIEGMTAQRLTFQRFGFFMMERAGAAWTGTFRDLDDQVVATCRLEGRDLTCAAVQR</sequence>
<dbReference type="Pfam" id="PF00149">
    <property type="entry name" value="Metallophos"/>
    <property type="match status" value="1"/>
</dbReference>
<feature type="chain" id="PRO_5037041039" evidence="1">
    <location>
        <begin position="26"/>
        <end position="430"/>
    </location>
</feature>
<evidence type="ECO:0000313" key="4">
    <source>
        <dbReference type="Proteomes" id="UP000676409"/>
    </source>
</evidence>
<dbReference type="SUPFAM" id="SSF56300">
    <property type="entry name" value="Metallo-dependent phosphatases"/>
    <property type="match status" value="1"/>
</dbReference>
<dbReference type="InterPro" id="IPR004843">
    <property type="entry name" value="Calcineurin-like_PHP"/>
</dbReference>
<gene>
    <name evidence="3" type="ORF">KCG34_19510</name>
</gene>
<dbReference type="GO" id="GO:0016787">
    <property type="term" value="F:hydrolase activity"/>
    <property type="evidence" value="ECO:0007669"/>
    <property type="project" value="InterPro"/>
</dbReference>
<organism evidence="3 4">
    <name type="scientific">Phenylobacterium montanum</name>
    <dbReference type="NCBI Taxonomy" id="2823693"/>
    <lineage>
        <taxon>Bacteria</taxon>
        <taxon>Pseudomonadati</taxon>
        <taxon>Pseudomonadota</taxon>
        <taxon>Alphaproteobacteria</taxon>
        <taxon>Caulobacterales</taxon>
        <taxon>Caulobacteraceae</taxon>
        <taxon>Phenylobacterium</taxon>
    </lineage>
</organism>
<proteinExistence type="predicted"/>
<keyword evidence="4" id="KW-1185">Reference proteome</keyword>
<dbReference type="EMBL" id="CP073078">
    <property type="protein sequence ID" value="QUD87218.1"/>
    <property type="molecule type" value="Genomic_DNA"/>
</dbReference>
<accession>A0A975FYJ6</accession>
<feature type="signal peptide" evidence="1">
    <location>
        <begin position="1"/>
        <end position="25"/>
    </location>
</feature>
<evidence type="ECO:0000259" key="2">
    <source>
        <dbReference type="Pfam" id="PF00149"/>
    </source>
</evidence>